<keyword evidence="2" id="KW-1185">Reference proteome</keyword>
<sequence>GLTHSESDVPEVLLQSLVFRGQSSRVWPKLPESDIQTLMDSSEAKLHTFCFSWILFA</sequence>
<feature type="non-terminal residue" evidence="1">
    <location>
        <position position="1"/>
    </location>
</feature>
<dbReference type="Proteomes" id="UP000265520">
    <property type="component" value="Unassembled WGS sequence"/>
</dbReference>
<protein>
    <submittedName>
        <fullName evidence="1">Uncharacterized protein</fullName>
    </submittedName>
</protein>
<dbReference type="AlphaFoldDB" id="A0A392U9Q1"/>
<organism evidence="1 2">
    <name type="scientific">Trifolium medium</name>
    <dbReference type="NCBI Taxonomy" id="97028"/>
    <lineage>
        <taxon>Eukaryota</taxon>
        <taxon>Viridiplantae</taxon>
        <taxon>Streptophyta</taxon>
        <taxon>Embryophyta</taxon>
        <taxon>Tracheophyta</taxon>
        <taxon>Spermatophyta</taxon>
        <taxon>Magnoliopsida</taxon>
        <taxon>eudicotyledons</taxon>
        <taxon>Gunneridae</taxon>
        <taxon>Pentapetalae</taxon>
        <taxon>rosids</taxon>
        <taxon>fabids</taxon>
        <taxon>Fabales</taxon>
        <taxon>Fabaceae</taxon>
        <taxon>Papilionoideae</taxon>
        <taxon>50 kb inversion clade</taxon>
        <taxon>NPAAA clade</taxon>
        <taxon>Hologalegina</taxon>
        <taxon>IRL clade</taxon>
        <taxon>Trifolieae</taxon>
        <taxon>Trifolium</taxon>
    </lineage>
</organism>
<accession>A0A392U9Q1</accession>
<proteinExistence type="predicted"/>
<dbReference type="EMBL" id="LXQA010749415">
    <property type="protein sequence ID" value="MCI69106.1"/>
    <property type="molecule type" value="Genomic_DNA"/>
</dbReference>
<reference evidence="1 2" key="1">
    <citation type="journal article" date="2018" name="Front. Plant Sci.">
        <title>Red Clover (Trifolium pratense) and Zigzag Clover (T. medium) - A Picture of Genomic Similarities and Differences.</title>
        <authorList>
            <person name="Dluhosova J."/>
            <person name="Istvanek J."/>
            <person name="Nedelnik J."/>
            <person name="Repkova J."/>
        </authorList>
    </citation>
    <scope>NUCLEOTIDE SEQUENCE [LARGE SCALE GENOMIC DNA]</scope>
    <source>
        <strain evidence="2">cv. 10/8</strain>
        <tissue evidence="1">Leaf</tissue>
    </source>
</reference>
<evidence type="ECO:0000313" key="1">
    <source>
        <dbReference type="EMBL" id="MCI69106.1"/>
    </source>
</evidence>
<name>A0A392U9Q1_9FABA</name>
<evidence type="ECO:0000313" key="2">
    <source>
        <dbReference type="Proteomes" id="UP000265520"/>
    </source>
</evidence>
<comment type="caution">
    <text evidence="1">The sequence shown here is derived from an EMBL/GenBank/DDBJ whole genome shotgun (WGS) entry which is preliminary data.</text>
</comment>